<evidence type="ECO:0000313" key="1">
    <source>
        <dbReference type="EMBL" id="GAI08190.1"/>
    </source>
</evidence>
<dbReference type="AlphaFoldDB" id="X1M0I6"/>
<dbReference type="EMBL" id="BARV01006112">
    <property type="protein sequence ID" value="GAI08190.1"/>
    <property type="molecule type" value="Genomic_DNA"/>
</dbReference>
<proteinExistence type="predicted"/>
<organism evidence="1">
    <name type="scientific">marine sediment metagenome</name>
    <dbReference type="NCBI Taxonomy" id="412755"/>
    <lineage>
        <taxon>unclassified sequences</taxon>
        <taxon>metagenomes</taxon>
        <taxon>ecological metagenomes</taxon>
    </lineage>
</organism>
<gene>
    <name evidence="1" type="ORF">S06H3_12494</name>
</gene>
<reference evidence="1" key="1">
    <citation type="journal article" date="2014" name="Front. Microbiol.">
        <title>High frequency of phylogenetically diverse reductive dehalogenase-homologous genes in deep subseafloor sedimentary metagenomes.</title>
        <authorList>
            <person name="Kawai M."/>
            <person name="Futagami T."/>
            <person name="Toyoda A."/>
            <person name="Takaki Y."/>
            <person name="Nishi S."/>
            <person name="Hori S."/>
            <person name="Arai W."/>
            <person name="Tsubouchi T."/>
            <person name="Morono Y."/>
            <person name="Uchiyama I."/>
            <person name="Ito T."/>
            <person name="Fujiyama A."/>
            <person name="Inagaki F."/>
            <person name="Takami H."/>
        </authorList>
    </citation>
    <scope>NUCLEOTIDE SEQUENCE</scope>
    <source>
        <strain evidence="1">Expedition CK06-06</strain>
    </source>
</reference>
<sequence>MIKITIDSQYHRDQFDDWLAGGKVEYKNKKYYWSSQNNNYGFGWEIEPIAEGDWRDITEEEFNQITRLVKECLYEHKSEYNI</sequence>
<comment type="caution">
    <text evidence="1">The sequence shown here is derived from an EMBL/GenBank/DDBJ whole genome shotgun (WGS) entry which is preliminary data.</text>
</comment>
<protein>
    <submittedName>
        <fullName evidence="1">Uncharacterized protein</fullName>
    </submittedName>
</protein>
<name>X1M0I6_9ZZZZ</name>
<accession>X1M0I6</accession>